<keyword evidence="2 6" id="KW-0808">Transferase</keyword>
<gene>
    <name evidence="7" type="ORF">ACFQ4G_21940</name>
</gene>
<keyword evidence="3 6" id="KW-0949">S-adenosyl-L-methionine</keyword>
<evidence type="ECO:0000256" key="4">
    <source>
        <dbReference type="ARBA" id="ARBA00022747"/>
    </source>
</evidence>
<comment type="caution">
    <text evidence="7">The sequence shown here is derived from an EMBL/GenBank/DDBJ whole genome shotgun (WGS) entry which is preliminary data.</text>
</comment>
<feature type="non-terminal residue" evidence="7">
    <location>
        <position position="147"/>
    </location>
</feature>
<comment type="similarity">
    <text evidence="6">Belongs to the class I-like SAM-binding methyltransferase superfamily. C5-methyltransferase family.</text>
</comment>
<dbReference type="RefSeq" id="WP_379041141.1">
    <property type="nucleotide sequence ID" value="NZ_JBHTND010000092.1"/>
</dbReference>
<evidence type="ECO:0000256" key="5">
    <source>
        <dbReference type="ARBA" id="ARBA00047422"/>
    </source>
</evidence>
<dbReference type="Gene3D" id="3.40.50.150">
    <property type="entry name" value="Vaccinia Virus protein VP39"/>
    <property type="match status" value="1"/>
</dbReference>
<dbReference type="InterPro" id="IPR001525">
    <property type="entry name" value="C5_MeTfrase"/>
</dbReference>
<keyword evidence="1 6" id="KW-0489">Methyltransferase</keyword>
<keyword evidence="8" id="KW-1185">Reference proteome</keyword>
<name>A0ABW3X7L0_9HYPH</name>
<dbReference type="Pfam" id="PF00145">
    <property type="entry name" value="DNA_methylase"/>
    <property type="match status" value="1"/>
</dbReference>
<dbReference type="SUPFAM" id="SSF53335">
    <property type="entry name" value="S-adenosyl-L-methionine-dependent methyltransferases"/>
    <property type="match status" value="1"/>
</dbReference>
<organism evidence="7 8">
    <name type="scientific">Methylobacterium marchantiae</name>
    <dbReference type="NCBI Taxonomy" id="600331"/>
    <lineage>
        <taxon>Bacteria</taxon>
        <taxon>Pseudomonadati</taxon>
        <taxon>Pseudomonadota</taxon>
        <taxon>Alphaproteobacteria</taxon>
        <taxon>Hyphomicrobiales</taxon>
        <taxon>Methylobacteriaceae</taxon>
        <taxon>Methylobacterium</taxon>
    </lineage>
</organism>
<dbReference type="EMBL" id="JBHTND010000092">
    <property type="protein sequence ID" value="MFD1304213.1"/>
    <property type="molecule type" value="Genomic_DNA"/>
</dbReference>
<accession>A0ABW3X7L0</accession>
<sequence>MRELSLFSGAGGGLLGTKLLGFKHVGYVEWNEYCQRVIAARIRDGYLDNAPIFGDIEAFINQGFASSYQGLVDVVTGGFPCQPYSAAGKQRGENDPKDRWPSTREVIRQVRPKFCLLENVPRLISLGYLGKVLGDLAEMGFNAEWGV</sequence>
<dbReference type="PROSITE" id="PS00094">
    <property type="entry name" value="C5_MTASE_1"/>
    <property type="match status" value="1"/>
</dbReference>
<dbReference type="PROSITE" id="PS51679">
    <property type="entry name" value="SAM_MT_C5"/>
    <property type="match status" value="1"/>
</dbReference>
<dbReference type="GO" id="GO:0032259">
    <property type="term" value="P:methylation"/>
    <property type="evidence" value="ECO:0007669"/>
    <property type="project" value="UniProtKB-KW"/>
</dbReference>
<protein>
    <submittedName>
        <fullName evidence="7">DNA cytosine methyltransferase</fullName>
    </submittedName>
</protein>
<evidence type="ECO:0000313" key="7">
    <source>
        <dbReference type="EMBL" id="MFD1304213.1"/>
    </source>
</evidence>
<reference evidence="8" key="1">
    <citation type="journal article" date="2019" name="Int. J. Syst. Evol. Microbiol.">
        <title>The Global Catalogue of Microorganisms (GCM) 10K type strain sequencing project: providing services to taxonomists for standard genome sequencing and annotation.</title>
        <authorList>
            <consortium name="The Broad Institute Genomics Platform"/>
            <consortium name="The Broad Institute Genome Sequencing Center for Infectious Disease"/>
            <person name="Wu L."/>
            <person name="Ma J."/>
        </authorList>
    </citation>
    <scope>NUCLEOTIDE SEQUENCE [LARGE SCALE GENOMIC DNA]</scope>
    <source>
        <strain evidence="8">CCUG 56108</strain>
    </source>
</reference>
<evidence type="ECO:0000256" key="6">
    <source>
        <dbReference type="PROSITE-ProRule" id="PRU01016"/>
    </source>
</evidence>
<dbReference type="PRINTS" id="PR00105">
    <property type="entry name" value="C5METTRFRASE"/>
</dbReference>
<comment type="catalytic activity">
    <reaction evidence="5">
        <text>a 2'-deoxycytidine in DNA + S-adenosyl-L-methionine = a 5-methyl-2'-deoxycytidine in DNA + S-adenosyl-L-homocysteine + H(+)</text>
        <dbReference type="Rhea" id="RHEA:13681"/>
        <dbReference type="Rhea" id="RHEA-COMP:11369"/>
        <dbReference type="Rhea" id="RHEA-COMP:11370"/>
        <dbReference type="ChEBI" id="CHEBI:15378"/>
        <dbReference type="ChEBI" id="CHEBI:57856"/>
        <dbReference type="ChEBI" id="CHEBI:59789"/>
        <dbReference type="ChEBI" id="CHEBI:85452"/>
        <dbReference type="ChEBI" id="CHEBI:85454"/>
        <dbReference type="EC" id="2.1.1.37"/>
    </reaction>
</comment>
<evidence type="ECO:0000256" key="1">
    <source>
        <dbReference type="ARBA" id="ARBA00022603"/>
    </source>
</evidence>
<dbReference type="Proteomes" id="UP001597176">
    <property type="component" value="Unassembled WGS sequence"/>
</dbReference>
<proteinExistence type="inferred from homology"/>
<dbReference type="InterPro" id="IPR018117">
    <property type="entry name" value="C5_DNA_meth_AS"/>
</dbReference>
<dbReference type="GO" id="GO:0008168">
    <property type="term" value="F:methyltransferase activity"/>
    <property type="evidence" value="ECO:0007669"/>
    <property type="project" value="UniProtKB-KW"/>
</dbReference>
<evidence type="ECO:0000256" key="2">
    <source>
        <dbReference type="ARBA" id="ARBA00022679"/>
    </source>
</evidence>
<keyword evidence="4" id="KW-0680">Restriction system</keyword>
<evidence type="ECO:0000256" key="3">
    <source>
        <dbReference type="ARBA" id="ARBA00022691"/>
    </source>
</evidence>
<feature type="active site" evidence="6">
    <location>
        <position position="81"/>
    </location>
</feature>
<evidence type="ECO:0000313" key="8">
    <source>
        <dbReference type="Proteomes" id="UP001597176"/>
    </source>
</evidence>
<dbReference type="InterPro" id="IPR029063">
    <property type="entry name" value="SAM-dependent_MTases_sf"/>
</dbReference>